<sequence>MPQKPRLGKHSSRTRRFRGLLLLLAVACAGLCGRLLWPWPKAEHWDALCHHRPSVLLEPYAFANLAICIVTCTSDNRHYCDDPKRHVALVESQLRTWAADALRFGANVLIASDAPWPAWATPLPASVDYQWFSVPKPSCLRLGFERGRPREGVFRPESNRTRQVLGYAWKELPSTIQFFLKIDDDAYLRPHRIFPLLQHLDPARPLYLGSVRTFWGALDPVHAEAANASQDRRAAPSILEYAMGGAGYVLSRALVATLVSRFQSCRLYNGEDKDLAACVRACPDAEILNVAGFWYGPPETAPPQQRDSMISFHKLNRAADMVRIHKSFGMHANCARVDSGGDFV</sequence>
<dbReference type="PANTHER" id="PTHR23033">
    <property type="entry name" value="BETA1,3-GALACTOSYLTRANSFERASE"/>
    <property type="match status" value="1"/>
</dbReference>
<dbReference type="Proteomes" id="UP000007014">
    <property type="component" value="Chromosome 12"/>
</dbReference>
<evidence type="ECO:0000256" key="3">
    <source>
        <dbReference type="ARBA" id="ARBA00006462"/>
    </source>
</evidence>
<organism evidence="13 14">
    <name type="scientific">Cyanidioschyzon merolae (strain NIES-3377 / 10D)</name>
    <name type="common">Unicellular red alga</name>
    <dbReference type="NCBI Taxonomy" id="280699"/>
    <lineage>
        <taxon>Eukaryota</taxon>
        <taxon>Rhodophyta</taxon>
        <taxon>Bangiophyceae</taxon>
        <taxon>Cyanidiales</taxon>
        <taxon>Cyanidiaceae</taxon>
        <taxon>Cyanidioschyzon</taxon>
    </lineage>
</organism>
<dbReference type="GeneID" id="16994556"/>
<evidence type="ECO:0000256" key="8">
    <source>
        <dbReference type="ARBA" id="ARBA00022741"/>
    </source>
</evidence>
<comment type="pathway">
    <text evidence="2">Protein modification; protein glycosylation.</text>
</comment>
<dbReference type="KEGG" id="cme:CYME_CML143C"/>
<dbReference type="InterPro" id="IPR003378">
    <property type="entry name" value="Fringe-like_glycosylTrfase"/>
</dbReference>
<dbReference type="Gene3D" id="3.90.550.50">
    <property type="match status" value="1"/>
</dbReference>
<protein>
    <recommendedName>
        <fullName evidence="4">N-acetylgalactosaminide beta-1,3-galactosyltransferase</fullName>
        <ecNumber evidence="4">2.4.1.122</ecNumber>
    </recommendedName>
</protein>
<keyword evidence="11" id="KW-0472">Membrane</keyword>
<keyword evidence="9" id="KW-0735">Signal-anchor</keyword>
<dbReference type="EC" id="2.4.1.122" evidence="4"/>
<dbReference type="InterPro" id="IPR026050">
    <property type="entry name" value="C1GALT1/C1GALT1_chp1"/>
</dbReference>
<comment type="similarity">
    <text evidence="3">Belongs to the glycosyltransferase 31 family. Beta3-Gal-T subfamily.</text>
</comment>
<dbReference type="RefSeq" id="XP_005536785.1">
    <property type="nucleotide sequence ID" value="XM_005536728.1"/>
</dbReference>
<reference evidence="13 14" key="2">
    <citation type="journal article" date="2007" name="BMC Biol.">
        <title>A 100%-complete sequence reveals unusually simple genomic features in the hot-spring red alga Cyanidioschyzon merolae.</title>
        <authorList>
            <person name="Nozaki H."/>
            <person name="Takano H."/>
            <person name="Misumi O."/>
            <person name="Terasawa K."/>
            <person name="Matsuzaki M."/>
            <person name="Maruyama S."/>
            <person name="Nishida K."/>
            <person name="Yagisawa F."/>
            <person name="Yoshida Y."/>
            <person name="Fujiwara T."/>
            <person name="Takio S."/>
            <person name="Tamura K."/>
            <person name="Chung S.J."/>
            <person name="Nakamura S."/>
            <person name="Kuroiwa H."/>
            <person name="Tanaka K."/>
            <person name="Sato N."/>
            <person name="Kuroiwa T."/>
        </authorList>
    </citation>
    <scope>NUCLEOTIDE SEQUENCE [LARGE SCALE GENOMIC DNA]</scope>
    <source>
        <strain evidence="13 14">10D</strain>
    </source>
</reference>
<keyword evidence="6" id="KW-0808">Transferase</keyword>
<evidence type="ECO:0000256" key="2">
    <source>
        <dbReference type="ARBA" id="ARBA00004922"/>
    </source>
</evidence>
<keyword evidence="8" id="KW-0547">Nucleotide-binding</keyword>
<dbReference type="GO" id="GO:0016020">
    <property type="term" value="C:membrane"/>
    <property type="evidence" value="ECO:0007669"/>
    <property type="project" value="UniProtKB-SubCell"/>
</dbReference>
<keyword evidence="5" id="KW-0328">Glycosyltransferase</keyword>
<dbReference type="HOGENOM" id="CLU_807425_0_0_1"/>
<evidence type="ECO:0000256" key="7">
    <source>
        <dbReference type="ARBA" id="ARBA00022692"/>
    </source>
</evidence>
<dbReference type="GO" id="GO:0000166">
    <property type="term" value="F:nucleotide binding"/>
    <property type="evidence" value="ECO:0007669"/>
    <property type="project" value="UniProtKB-KW"/>
</dbReference>
<comment type="subcellular location">
    <subcellularLocation>
        <location evidence="1">Membrane</location>
        <topology evidence="1">Single-pass type II membrane protein</topology>
    </subcellularLocation>
</comment>
<dbReference type="EMBL" id="AP006494">
    <property type="protein sequence ID" value="BAM80749.1"/>
    <property type="molecule type" value="Genomic_DNA"/>
</dbReference>
<reference evidence="13 14" key="1">
    <citation type="journal article" date="2004" name="Nature">
        <title>Genome sequence of the ultrasmall unicellular red alga Cyanidioschyzon merolae 10D.</title>
        <authorList>
            <person name="Matsuzaki M."/>
            <person name="Misumi O."/>
            <person name="Shin-i T."/>
            <person name="Maruyama S."/>
            <person name="Takahara M."/>
            <person name="Miyagishima S."/>
            <person name="Mori T."/>
            <person name="Nishida K."/>
            <person name="Yagisawa F."/>
            <person name="Nishida K."/>
            <person name="Yoshida Y."/>
            <person name="Nishimura Y."/>
            <person name="Nakao S."/>
            <person name="Kobayashi T."/>
            <person name="Momoyama Y."/>
            <person name="Higashiyama T."/>
            <person name="Minoda A."/>
            <person name="Sano M."/>
            <person name="Nomoto H."/>
            <person name="Oishi K."/>
            <person name="Hayashi H."/>
            <person name="Ohta F."/>
            <person name="Nishizaka S."/>
            <person name="Haga S."/>
            <person name="Miura S."/>
            <person name="Morishita T."/>
            <person name="Kabeya Y."/>
            <person name="Terasawa K."/>
            <person name="Suzuki Y."/>
            <person name="Ishii Y."/>
            <person name="Asakawa S."/>
            <person name="Takano H."/>
            <person name="Ohta N."/>
            <person name="Kuroiwa H."/>
            <person name="Tanaka K."/>
            <person name="Shimizu N."/>
            <person name="Sugano S."/>
            <person name="Sato N."/>
            <person name="Nozaki H."/>
            <person name="Ogasawara N."/>
            <person name="Kohara Y."/>
            <person name="Kuroiwa T."/>
        </authorList>
    </citation>
    <scope>NUCLEOTIDE SEQUENCE [LARGE SCALE GENOMIC DNA]</scope>
    <source>
        <strain evidence="13 14">10D</strain>
    </source>
</reference>
<evidence type="ECO:0000256" key="11">
    <source>
        <dbReference type="ARBA" id="ARBA00023136"/>
    </source>
</evidence>
<evidence type="ECO:0000256" key="1">
    <source>
        <dbReference type="ARBA" id="ARBA00004606"/>
    </source>
</evidence>
<evidence type="ECO:0000256" key="6">
    <source>
        <dbReference type="ARBA" id="ARBA00022679"/>
    </source>
</evidence>
<evidence type="ECO:0000256" key="5">
    <source>
        <dbReference type="ARBA" id="ARBA00022676"/>
    </source>
</evidence>
<evidence type="ECO:0000313" key="13">
    <source>
        <dbReference type="EMBL" id="BAM80749.1"/>
    </source>
</evidence>
<name>M1V8M2_CYAM1</name>
<proteinExistence type="inferred from homology"/>
<keyword evidence="10" id="KW-1133">Transmembrane helix</keyword>
<keyword evidence="14" id="KW-1185">Reference proteome</keyword>
<dbReference type="AlphaFoldDB" id="M1V8M2"/>
<evidence type="ECO:0000256" key="4">
    <source>
        <dbReference type="ARBA" id="ARBA00012557"/>
    </source>
</evidence>
<dbReference type="Pfam" id="PF02434">
    <property type="entry name" value="Fringe"/>
    <property type="match status" value="1"/>
</dbReference>
<evidence type="ECO:0000313" key="14">
    <source>
        <dbReference type="Proteomes" id="UP000007014"/>
    </source>
</evidence>
<feature type="domain" description="Fringe-like glycosyltransferase" evidence="12">
    <location>
        <begin position="174"/>
        <end position="330"/>
    </location>
</feature>
<keyword evidence="7" id="KW-0812">Transmembrane</keyword>
<gene>
    <name evidence="13" type="ORF">CYME_CML143C</name>
</gene>
<accession>M1V8M2</accession>
<evidence type="ECO:0000256" key="10">
    <source>
        <dbReference type="ARBA" id="ARBA00022989"/>
    </source>
</evidence>
<evidence type="ECO:0000256" key="9">
    <source>
        <dbReference type="ARBA" id="ARBA00022968"/>
    </source>
</evidence>
<dbReference type="OrthoDB" id="431432at2759"/>
<dbReference type="Gramene" id="CML143CT">
    <property type="protein sequence ID" value="CML143CT"/>
    <property type="gene ID" value="CML143C"/>
</dbReference>
<dbReference type="GO" id="GO:0016263">
    <property type="term" value="F:glycoprotein-N-acetylgalactosamine 3-beta-galactosyltransferase activity"/>
    <property type="evidence" value="ECO:0007669"/>
    <property type="project" value="UniProtKB-EC"/>
</dbReference>
<evidence type="ECO:0000259" key="12">
    <source>
        <dbReference type="Pfam" id="PF02434"/>
    </source>
</evidence>